<comment type="caution">
    <text evidence="1">The sequence shown here is derived from an EMBL/GenBank/DDBJ whole genome shotgun (WGS) entry which is preliminary data.</text>
</comment>
<protein>
    <submittedName>
        <fullName evidence="1">Uncharacterized protein</fullName>
    </submittedName>
</protein>
<evidence type="ECO:0000313" key="2">
    <source>
        <dbReference type="Proteomes" id="UP000295832"/>
    </source>
</evidence>
<name>A0A4R8HRK3_9FIRM</name>
<sequence length="32" mass="3705">MIRLGHFHGILIINNVGNGRTIPYKKTNHYQV</sequence>
<proteinExistence type="predicted"/>
<dbReference type="EMBL" id="SOEG01000001">
    <property type="protein sequence ID" value="TDX59227.1"/>
    <property type="molecule type" value="Genomic_DNA"/>
</dbReference>
<accession>A0A4R8HRK3</accession>
<dbReference type="AlphaFoldDB" id="A0A4R8HRK3"/>
<dbReference type="Proteomes" id="UP000295832">
    <property type="component" value="Unassembled WGS sequence"/>
</dbReference>
<reference evidence="1 2" key="1">
    <citation type="submission" date="2019-03" db="EMBL/GenBank/DDBJ databases">
        <title>Subsurface microbial communities from deep shales in Ohio and West Virginia, USA.</title>
        <authorList>
            <person name="Wrighton K."/>
        </authorList>
    </citation>
    <scope>NUCLEOTIDE SEQUENCE [LARGE SCALE GENOMIC DNA]</scope>
    <source>
        <strain evidence="1 2">MSL 6dP</strain>
    </source>
</reference>
<dbReference type="STRING" id="926561.GCA_000379025_00939"/>
<evidence type="ECO:0000313" key="1">
    <source>
        <dbReference type="EMBL" id="TDX59227.1"/>
    </source>
</evidence>
<gene>
    <name evidence="1" type="ORF">C7959_101114</name>
</gene>
<organism evidence="1 2">
    <name type="scientific">Orenia marismortui</name>
    <dbReference type="NCBI Taxonomy" id="46469"/>
    <lineage>
        <taxon>Bacteria</taxon>
        <taxon>Bacillati</taxon>
        <taxon>Bacillota</taxon>
        <taxon>Clostridia</taxon>
        <taxon>Halanaerobiales</taxon>
        <taxon>Halobacteroidaceae</taxon>
        <taxon>Orenia</taxon>
    </lineage>
</organism>
<keyword evidence="2" id="KW-1185">Reference proteome</keyword>